<evidence type="ECO:0000256" key="10">
    <source>
        <dbReference type="SAM" id="Phobius"/>
    </source>
</evidence>
<evidence type="ECO:0000313" key="13">
    <source>
        <dbReference type="Proteomes" id="UP000306102"/>
    </source>
</evidence>
<feature type="transmembrane region" description="Helical" evidence="10">
    <location>
        <begin position="22"/>
        <end position="46"/>
    </location>
</feature>
<accession>A0A4S4F1C9</accession>
<keyword evidence="5 8" id="KW-0863">Zinc-finger</keyword>
<dbReference type="PANTHER" id="PTHR22937:SF122">
    <property type="entry name" value="RING-TYPE E3 UBIQUITIN TRANSFERASE"/>
    <property type="match status" value="1"/>
</dbReference>
<comment type="catalytic activity">
    <reaction evidence="1">
        <text>S-ubiquitinyl-[E2 ubiquitin-conjugating enzyme]-L-cysteine + [acceptor protein]-L-lysine = [E2 ubiquitin-conjugating enzyme]-L-cysteine + N(6)-ubiquitinyl-[acceptor protein]-L-lysine.</text>
        <dbReference type="EC" id="2.3.2.27"/>
    </reaction>
</comment>
<name>A0A4S4F1C9_CAMSN</name>
<evidence type="ECO:0000256" key="8">
    <source>
        <dbReference type="PROSITE-ProRule" id="PRU00175"/>
    </source>
</evidence>
<dbReference type="AlphaFoldDB" id="A0A4S4F1C9"/>
<sequence length="413" mass="46626">MIVGTDYCDWYSRPFVNRGSDAILLILPLILDCCSCCLIVGMIQVLSVCEHYSKLKLFQEHNRFRRPRNQPISETDPNPPQIPSITQSTRCKSTITSLLLSTFTTTTNDTATAPPKKKNFPSGPLRGLGCAAASSSQVSMPAVIRTSANWEAKKVRKKKQRKQNREPPNHTNPSSSADVWCGPGIGFTTDVDCVVSRRTVSGRLKVDSEKMNPRERPSYSTRRMVNPEPISFMDDDHSMGMMHSGLDVFGARYHRHFRHSSPEGLAEIMMLHGSMLMGGRSDGFDRYRDWRLDVDNMSYESFSFKQELLELGDRIGHVNTGLKEDEIVHCLRETKLLDNSVSQFPTEMEWKCSICQVGSSTVLNAAIYFKEDYEADDEMGKLECGHFYHIDCIKQWLVQKNTCPICKTAAASQ</sequence>
<dbReference type="Pfam" id="PF13639">
    <property type="entry name" value="zf-RING_2"/>
    <property type="match status" value="1"/>
</dbReference>
<evidence type="ECO:0000256" key="3">
    <source>
        <dbReference type="ARBA" id="ARBA00022679"/>
    </source>
</evidence>
<evidence type="ECO:0000256" key="4">
    <source>
        <dbReference type="ARBA" id="ARBA00022723"/>
    </source>
</evidence>
<evidence type="ECO:0000256" key="5">
    <source>
        <dbReference type="ARBA" id="ARBA00022771"/>
    </source>
</evidence>
<reference evidence="12 13" key="1">
    <citation type="journal article" date="2018" name="Proc. Natl. Acad. Sci. U.S.A.">
        <title>Draft genome sequence of Camellia sinensis var. sinensis provides insights into the evolution of the tea genome and tea quality.</title>
        <authorList>
            <person name="Wei C."/>
            <person name="Yang H."/>
            <person name="Wang S."/>
            <person name="Zhao J."/>
            <person name="Liu C."/>
            <person name="Gao L."/>
            <person name="Xia E."/>
            <person name="Lu Y."/>
            <person name="Tai Y."/>
            <person name="She G."/>
            <person name="Sun J."/>
            <person name="Cao H."/>
            <person name="Tong W."/>
            <person name="Gao Q."/>
            <person name="Li Y."/>
            <person name="Deng W."/>
            <person name="Jiang X."/>
            <person name="Wang W."/>
            <person name="Chen Q."/>
            <person name="Zhang S."/>
            <person name="Li H."/>
            <person name="Wu J."/>
            <person name="Wang P."/>
            <person name="Li P."/>
            <person name="Shi C."/>
            <person name="Zheng F."/>
            <person name="Jian J."/>
            <person name="Huang B."/>
            <person name="Shan D."/>
            <person name="Shi M."/>
            <person name="Fang C."/>
            <person name="Yue Y."/>
            <person name="Li F."/>
            <person name="Li D."/>
            <person name="Wei S."/>
            <person name="Han B."/>
            <person name="Jiang C."/>
            <person name="Yin Y."/>
            <person name="Xia T."/>
            <person name="Zhang Z."/>
            <person name="Bennetzen J.L."/>
            <person name="Zhao S."/>
            <person name="Wan X."/>
        </authorList>
    </citation>
    <scope>NUCLEOTIDE SEQUENCE [LARGE SCALE GENOMIC DNA]</scope>
    <source>
        <strain evidence="13">cv. Shuchazao</strain>
        <tissue evidence="12">Leaf</tissue>
    </source>
</reference>
<gene>
    <name evidence="12" type="ORF">TEA_011087</name>
</gene>
<evidence type="ECO:0000256" key="6">
    <source>
        <dbReference type="ARBA" id="ARBA00022786"/>
    </source>
</evidence>
<dbReference type="SMART" id="SM00184">
    <property type="entry name" value="RING"/>
    <property type="match status" value="1"/>
</dbReference>
<keyword evidence="10" id="KW-1133">Transmembrane helix</keyword>
<keyword evidence="4" id="KW-0479">Metal-binding</keyword>
<keyword evidence="7" id="KW-0862">Zinc</keyword>
<keyword evidence="10" id="KW-0472">Membrane</keyword>
<comment type="caution">
    <text evidence="12">The sequence shown here is derived from an EMBL/GenBank/DDBJ whole genome shotgun (WGS) entry which is preliminary data.</text>
</comment>
<feature type="domain" description="RING-type" evidence="11">
    <location>
        <begin position="352"/>
        <end position="407"/>
    </location>
</feature>
<evidence type="ECO:0000256" key="2">
    <source>
        <dbReference type="ARBA" id="ARBA00012483"/>
    </source>
</evidence>
<keyword evidence="6" id="KW-0833">Ubl conjugation pathway</keyword>
<dbReference type="EC" id="2.3.2.27" evidence="2"/>
<dbReference type="PANTHER" id="PTHR22937">
    <property type="entry name" value="E3 UBIQUITIN-PROTEIN LIGASE RNF165"/>
    <property type="match status" value="1"/>
</dbReference>
<dbReference type="PROSITE" id="PS50089">
    <property type="entry name" value="ZF_RING_2"/>
    <property type="match status" value="1"/>
</dbReference>
<protein>
    <recommendedName>
        <fullName evidence="2">RING-type E3 ubiquitin transferase</fullName>
        <ecNumber evidence="2">2.3.2.27</ecNumber>
    </recommendedName>
</protein>
<keyword evidence="3" id="KW-0808">Transferase</keyword>
<evidence type="ECO:0000256" key="1">
    <source>
        <dbReference type="ARBA" id="ARBA00000900"/>
    </source>
</evidence>
<dbReference type="Gene3D" id="3.30.40.10">
    <property type="entry name" value="Zinc/RING finger domain, C3HC4 (zinc finger)"/>
    <property type="match status" value="1"/>
</dbReference>
<dbReference type="InterPro" id="IPR001841">
    <property type="entry name" value="Znf_RING"/>
</dbReference>
<evidence type="ECO:0000259" key="11">
    <source>
        <dbReference type="PROSITE" id="PS50089"/>
    </source>
</evidence>
<dbReference type="GO" id="GO:0008270">
    <property type="term" value="F:zinc ion binding"/>
    <property type="evidence" value="ECO:0007669"/>
    <property type="project" value="UniProtKB-KW"/>
</dbReference>
<dbReference type="InterPro" id="IPR013083">
    <property type="entry name" value="Znf_RING/FYVE/PHD"/>
</dbReference>
<evidence type="ECO:0000256" key="9">
    <source>
        <dbReference type="SAM" id="MobiDB-lite"/>
    </source>
</evidence>
<dbReference type="Proteomes" id="UP000306102">
    <property type="component" value="Unassembled WGS sequence"/>
</dbReference>
<dbReference type="GO" id="GO:0061630">
    <property type="term" value="F:ubiquitin protein ligase activity"/>
    <property type="evidence" value="ECO:0007669"/>
    <property type="project" value="UniProtKB-EC"/>
</dbReference>
<evidence type="ECO:0000256" key="7">
    <source>
        <dbReference type="ARBA" id="ARBA00022833"/>
    </source>
</evidence>
<proteinExistence type="predicted"/>
<feature type="compositionally biased region" description="Basic and acidic residues" evidence="9">
    <location>
        <begin position="207"/>
        <end position="217"/>
    </location>
</feature>
<dbReference type="SUPFAM" id="SSF57850">
    <property type="entry name" value="RING/U-box"/>
    <property type="match status" value="1"/>
</dbReference>
<organism evidence="12 13">
    <name type="scientific">Camellia sinensis var. sinensis</name>
    <name type="common">China tea</name>
    <dbReference type="NCBI Taxonomy" id="542762"/>
    <lineage>
        <taxon>Eukaryota</taxon>
        <taxon>Viridiplantae</taxon>
        <taxon>Streptophyta</taxon>
        <taxon>Embryophyta</taxon>
        <taxon>Tracheophyta</taxon>
        <taxon>Spermatophyta</taxon>
        <taxon>Magnoliopsida</taxon>
        <taxon>eudicotyledons</taxon>
        <taxon>Gunneridae</taxon>
        <taxon>Pentapetalae</taxon>
        <taxon>asterids</taxon>
        <taxon>Ericales</taxon>
        <taxon>Theaceae</taxon>
        <taxon>Camellia</taxon>
    </lineage>
</organism>
<feature type="region of interest" description="Disordered" evidence="9">
    <location>
        <begin position="207"/>
        <end position="229"/>
    </location>
</feature>
<dbReference type="InterPro" id="IPR045191">
    <property type="entry name" value="MBR1/2-like"/>
</dbReference>
<feature type="region of interest" description="Disordered" evidence="9">
    <location>
        <begin position="66"/>
        <end position="87"/>
    </location>
</feature>
<evidence type="ECO:0000313" key="12">
    <source>
        <dbReference type="EMBL" id="THG23228.1"/>
    </source>
</evidence>
<dbReference type="EMBL" id="SDRB02000400">
    <property type="protein sequence ID" value="THG23228.1"/>
    <property type="molecule type" value="Genomic_DNA"/>
</dbReference>
<keyword evidence="10" id="KW-0812">Transmembrane</keyword>
<keyword evidence="13" id="KW-1185">Reference proteome</keyword>
<feature type="region of interest" description="Disordered" evidence="9">
    <location>
        <begin position="149"/>
        <end position="177"/>
    </location>
</feature>